<keyword evidence="3" id="KW-1133">Transmembrane helix</keyword>
<dbReference type="InterPro" id="IPR017349">
    <property type="entry name" value="TNFR_3_LTBR"/>
</dbReference>
<dbReference type="Proteomes" id="UP000700334">
    <property type="component" value="Unassembled WGS sequence"/>
</dbReference>
<feature type="repeat" description="TNFR-Cys" evidence="1">
    <location>
        <begin position="169"/>
        <end position="210"/>
    </location>
</feature>
<evidence type="ECO:0000313" key="7">
    <source>
        <dbReference type="Proteomes" id="UP000700334"/>
    </source>
</evidence>
<keyword evidence="3" id="KW-0472">Membrane</keyword>
<feature type="compositionally biased region" description="Pro residues" evidence="2">
    <location>
        <begin position="375"/>
        <end position="395"/>
    </location>
</feature>
<proteinExistence type="predicted"/>
<keyword evidence="3" id="KW-0812">Transmembrane</keyword>
<feature type="disulfide bond" evidence="1">
    <location>
        <begin position="170"/>
        <end position="185"/>
    </location>
</feature>
<feature type="chain" id="PRO_5035313756" evidence="4">
    <location>
        <begin position="33"/>
        <end position="419"/>
    </location>
</feature>
<keyword evidence="6" id="KW-0675">Receptor</keyword>
<dbReference type="FunFam" id="2.10.50.10:FF:000007">
    <property type="entry name" value="TNF receptor superfamily member 14"/>
    <property type="match status" value="1"/>
</dbReference>
<dbReference type="CDD" id="cd10578">
    <property type="entry name" value="TNFRSF3"/>
    <property type="match status" value="1"/>
</dbReference>
<evidence type="ECO:0000256" key="3">
    <source>
        <dbReference type="SAM" id="Phobius"/>
    </source>
</evidence>
<keyword evidence="4" id="KW-0732">Signal</keyword>
<evidence type="ECO:0000313" key="6">
    <source>
        <dbReference type="EMBL" id="KAG8509098.1"/>
    </source>
</evidence>
<evidence type="ECO:0000256" key="4">
    <source>
        <dbReference type="SAM" id="SignalP"/>
    </source>
</evidence>
<feature type="repeat" description="TNFR-Cys" evidence="1">
    <location>
        <begin position="82"/>
        <end position="124"/>
    </location>
</feature>
<dbReference type="InterPro" id="IPR033997">
    <property type="entry name" value="TNFRSF3_N"/>
</dbReference>
<dbReference type="PANTHER" id="PTHR47607">
    <property type="entry name" value="TUMOR NECROSIS FACTOR RECEPTOR SUBFAMILY MEMBER 3"/>
    <property type="match status" value="1"/>
</dbReference>
<dbReference type="GO" id="GO:0006955">
    <property type="term" value="P:immune response"/>
    <property type="evidence" value="ECO:0007669"/>
    <property type="project" value="InterPro"/>
</dbReference>
<dbReference type="SUPFAM" id="SSF57586">
    <property type="entry name" value="TNF receptor-like"/>
    <property type="match status" value="2"/>
</dbReference>
<dbReference type="Pfam" id="PF00020">
    <property type="entry name" value="TNFR_c6"/>
    <property type="match status" value="2"/>
</dbReference>
<feature type="region of interest" description="Disordered" evidence="2">
    <location>
        <begin position="323"/>
        <end position="342"/>
    </location>
</feature>
<gene>
    <name evidence="6" type="ORF">J0S82_008041</name>
</gene>
<evidence type="ECO:0000259" key="5">
    <source>
        <dbReference type="PROSITE" id="PS50050"/>
    </source>
</evidence>
<comment type="caution">
    <text evidence="6">The sequence shown here is derived from an EMBL/GenBank/DDBJ whole genome shotgun (WGS) entry which is preliminary data.</text>
</comment>
<protein>
    <submittedName>
        <fullName evidence="6">Tumor necrosis factor receptor superfamily member 3</fullName>
    </submittedName>
</protein>
<dbReference type="PANTHER" id="PTHR47607:SF1">
    <property type="entry name" value="TUMOR NECROSIS FACTOR RECEPTOR SUPERFAMILY MEMBER 3"/>
    <property type="match status" value="1"/>
</dbReference>
<feature type="disulfide bond" evidence="1">
    <location>
        <begin position="43"/>
        <end position="58"/>
    </location>
</feature>
<sequence length="419" mass="45433">MRLPGAASFCGLAWGPLVLGLCSLLAVSPTRLVPPYHMENRTCQDQEKEYYVPKHRVCCSRCKPGMYVSAECNQVQDTTCTVCPENSYNEHWNHLLICQMCRPCDHVLGFEEILPCTSKQKTQCRCQPGMTCSFQNFECTHCEPLPDCEPGTETKLEDDVGEATGYCVACKAGYFQNTTSRNARCRPHTRCEDHGLVEAAPGTAQSDTSCRNAPEPPEMTGTMLAILLPLACFTLLTILLACIWRNHPSLCRKLGSLLKRHPERGEVSAADGSWEPPSVNPHFPDLVKPLLPLFGDLPLALPEHPAASVVENEVLQQQSPLAQAAELEAEPPEQSQLAHGTNGIHVTGGSVTVTGNIYIYNGPFLGGARGSGDPPAAPDPPYPIPEEGAPGPPGLSTPYQEDGKAWHLAETETLGCHAL</sequence>
<feature type="signal peptide" evidence="4">
    <location>
        <begin position="1"/>
        <end position="32"/>
    </location>
</feature>
<feature type="disulfide bond" evidence="1">
    <location>
        <begin position="62"/>
        <end position="80"/>
    </location>
</feature>
<dbReference type="InterPro" id="IPR001368">
    <property type="entry name" value="TNFR/NGFR_Cys_rich_reg"/>
</dbReference>
<dbReference type="GO" id="GO:0031625">
    <property type="term" value="F:ubiquitin protein ligase binding"/>
    <property type="evidence" value="ECO:0007669"/>
    <property type="project" value="TreeGrafter"/>
</dbReference>
<dbReference type="PROSITE" id="PS00652">
    <property type="entry name" value="TNFR_NGFR_1"/>
    <property type="match status" value="1"/>
</dbReference>
<feature type="repeat" description="TNFR-Cys" evidence="1">
    <location>
        <begin position="42"/>
        <end position="80"/>
    </location>
</feature>
<dbReference type="Gene3D" id="2.10.50.10">
    <property type="entry name" value="Tumor Necrosis Factor Receptor, subunit A, domain 2"/>
    <property type="match status" value="2"/>
</dbReference>
<feature type="domain" description="TNFR-Cys" evidence="5">
    <location>
        <begin position="82"/>
        <end position="124"/>
    </location>
</feature>
<feature type="transmembrane region" description="Helical" evidence="3">
    <location>
        <begin position="223"/>
        <end position="244"/>
    </location>
</feature>
<keyword evidence="7" id="KW-1185">Reference proteome</keyword>
<dbReference type="PROSITE" id="PS50050">
    <property type="entry name" value="TNFR_NGFR_2"/>
    <property type="match status" value="3"/>
</dbReference>
<accession>A0A8J5ZWG8</accession>
<dbReference type="AlphaFoldDB" id="A0A8J5ZWG8"/>
<dbReference type="GO" id="GO:0043123">
    <property type="term" value="P:positive regulation of canonical NF-kappaB signal transduction"/>
    <property type="evidence" value="ECO:0007669"/>
    <property type="project" value="InterPro"/>
</dbReference>
<name>A0A8J5ZWG8_GALPY</name>
<dbReference type="GO" id="GO:0048534">
    <property type="term" value="P:hematopoietic or lymphoid organ development"/>
    <property type="evidence" value="ECO:0007669"/>
    <property type="project" value="InterPro"/>
</dbReference>
<feature type="domain" description="TNFR-Cys" evidence="5">
    <location>
        <begin position="169"/>
        <end position="210"/>
    </location>
</feature>
<dbReference type="OrthoDB" id="10031141at2759"/>
<evidence type="ECO:0000256" key="2">
    <source>
        <dbReference type="SAM" id="MobiDB-lite"/>
    </source>
</evidence>
<feature type="compositionally biased region" description="Low complexity" evidence="2">
    <location>
        <begin position="323"/>
        <end position="337"/>
    </location>
</feature>
<keyword evidence="1" id="KW-1015">Disulfide bond</keyword>
<dbReference type="SMART" id="SM00208">
    <property type="entry name" value="TNFR"/>
    <property type="match status" value="3"/>
</dbReference>
<reference evidence="6" key="1">
    <citation type="journal article" date="2021" name="Evol. Appl.">
        <title>The genome of the Pyrenean desman and the effects of bottlenecks and inbreeding on the genomic landscape of an endangered species.</title>
        <authorList>
            <person name="Escoda L."/>
            <person name="Castresana J."/>
        </authorList>
    </citation>
    <scope>NUCLEOTIDE SEQUENCE</scope>
    <source>
        <strain evidence="6">IBE-C5619</strain>
    </source>
</reference>
<feature type="disulfide bond" evidence="1">
    <location>
        <begin position="59"/>
        <end position="72"/>
    </location>
</feature>
<dbReference type="PRINTS" id="PR01920">
    <property type="entry name" value="TNFACTORR3"/>
</dbReference>
<feature type="region of interest" description="Disordered" evidence="2">
    <location>
        <begin position="369"/>
        <end position="401"/>
    </location>
</feature>
<feature type="domain" description="TNFR-Cys" evidence="5">
    <location>
        <begin position="42"/>
        <end position="80"/>
    </location>
</feature>
<feature type="disulfide bond" evidence="1">
    <location>
        <begin position="83"/>
        <end position="98"/>
    </location>
</feature>
<dbReference type="EMBL" id="JAGFMF010011958">
    <property type="protein sequence ID" value="KAG8509098.1"/>
    <property type="molecule type" value="Genomic_DNA"/>
</dbReference>
<comment type="caution">
    <text evidence="1">Lacks conserved residue(s) required for the propagation of feature annotation.</text>
</comment>
<evidence type="ECO:0000256" key="1">
    <source>
        <dbReference type="PROSITE-ProRule" id="PRU00206"/>
    </source>
</evidence>
<organism evidence="6 7">
    <name type="scientific">Galemys pyrenaicus</name>
    <name type="common">Iberian desman</name>
    <name type="synonym">Pyrenean desman</name>
    <dbReference type="NCBI Taxonomy" id="202257"/>
    <lineage>
        <taxon>Eukaryota</taxon>
        <taxon>Metazoa</taxon>
        <taxon>Chordata</taxon>
        <taxon>Craniata</taxon>
        <taxon>Vertebrata</taxon>
        <taxon>Euteleostomi</taxon>
        <taxon>Mammalia</taxon>
        <taxon>Eutheria</taxon>
        <taxon>Laurasiatheria</taxon>
        <taxon>Eulipotyphla</taxon>
        <taxon>Talpidae</taxon>
        <taxon>Galemys</taxon>
    </lineage>
</organism>